<name>A0AA37IVX8_9FIRM</name>
<keyword evidence="2" id="KW-0812">Transmembrane</keyword>
<dbReference type="RefSeq" id="WP_238315556.1">
    <property type="nucleotide sequence ID" value="NZ_BQKV01000007.1"/>
</dbReference>
<comment type="caution">
    <text evidence="3">The sequence shown here is derived from an EMBL/GenBank/DDBJ whole genome shotgun (WGS) entry which is preliminary data.</text>
</comment>
<accession>A0AA37IVX8</accession>
<proteinExistence type="predicted"/>
<organism evidence="3 4">
    <name type="scientific">Faecalibacterium gallinarum</name>
    <dbReference type="NCBI Taxonomy" id="2903556"/>
    <lineage>
        <taxon>Bacteria</taxon>
        <taxon>Bacillati</taxon>
        <taxon>Bacillota</taxon>
        <taxon>Clostridia</taxon>
        <taxon>Eubacteriales</taxon>
        <taxon>Oscillospiraceae</taxon>
        <taxon>Faecalibacterium</taxon>
    </lineage>
</organism>
<gene>
    <name evidence="3" type="ORF">JCM17207_01570</name>
</gene>
<keyword evidence="4" id="KW-1185">Reference proteome</keyword>
<feature type="compositionally biased region" description="Basic and acidic residues" evidence="1">
    <location>
        <begin position="268"/>
        <end position="277"/>
    </location>
</feature>
<evidence type="ECO:0000313" key="3">
    <source>
        <dbReference type="EMBL" id="GJN63532.1"/>
    </source>
</evidence>
<reference evidence="3" key="1">
    <citation type="journal article" date="2022" name="Int. J. Syst. Evol. Microbiol.">
        <title>Genome-based, phenotypic and chemotaxonomic classification of Faecalibacterium strains: proposal of three novel species Faecalibacterium duncaniae sp. nov., Faecalibacterium hattorii sp. nov. and Faecalibacterium gallinarum sp. nov. .</title>
        <authorList>
            <person name="Sakamoto M."/>
            <person name="Sakurai N."/>
            <person name="Tanno H."/>
            <person name="Iino T."/>
            <person name="Ohkuma M."/>
            <person name="Endo A."/>
        </authorList>
    </citation>
    <scope>NUCLEOTIDE SEQUENCE</scope>
    <source>
        <strain evidence="3">JCM 17207</strain>
    </source>
</reference>
<dbReference type="AlphaFoldDB" id="A0AA37IVX8"/>
<evidence type="ECO:0000256" key="2">
    <source>
        <dbReference type="SAM" id="Phobius"/>
    </source>
</evidence>
<feature type="compositionally biased region" description="Low complexity" evidence="1">
    <location>
        <begin position="255"/>
        <end position="264"/>
    </location>
</feature>
<keyword evidence="2" id="KW-1133">Transmembrane helix</keyword>
<feature type="region of interest" description="Disordered" evidence="1">
    <location>
        <begin position="243"/>
        <end position="310"/>
    </location>
</feature>
<evidence type="ECO:0008006" key="5">
    <source>
        <dbReference type="Google" id="ProtNLM"/>
    </source>
</evidence>
<dbReference type="Proteomes" id="UP001055185">
    <property type="component" value="Unassembled WGS sequence"/>
</dbReference>
<sequence length="367" mass="39354">MSEEAKQIGCVLRIFGAPQMAVQQAVAGFPAGWNLCRVRCMSRGGETLVALTAEDKAGLTRAEQSLRTCFPGDLYAQGDTDLAACTVRTLEQHKQLLVCADAAAGALVEPRLEAIAAAEKIFDFGSESYTHPQRGPRIRELAEKIAAKTEGGPVHQAAARLRAACRVAEADLAAACVEKEGGALLLVGGRKNGYWLRAVWESENPGLWLLDMIRRAAAGLPQAQGTRWVKYGADLPEELSHLPQRPVDAPEQGEKTPAPAASEETPAEGDKPSEPSKEAPNPEAWVPERNEPLPRPDPAPAAVEPPKKGSGRKWLGRLLVLLLLVVMAALGAAWYYTGGDLTALPELLGIKEFSLSGASLMEIFFIR</sequence>
<evidence type="ECO:0000256" key="1">
    <source>
        <dbReference type="SAM" id="MobiDB-lite"/>
    </source>
</evidence>
<protein>
    <recommendedName>
        <fullName evidence="5">CinA C-terminal domain-containing protein</fullName>
    </recommendedName>
</protein>
<feature type="transmembrane region" description="Helical" evidence="2">
    <location>
        <begin position="314"/>
        <end position="336"/>
    </location>
</feature>
<keyword evidence="2" id="KW-0472">Membrane</keyword>
<evidence type="ECO:0000313" key="4">
    <source>
        <dbReference type="Proteomes" id="UP001055185"/>
    </source>
</evidence>
<dbReference type="EMBL" id="BQKV01000007">
    <property type="protein sequence ID" value="GJN63532.1"/>
    <property type="molecule type" value="Genomic_DNA"/>
</dbReference>